<accession>A0A6P8AYD5</accession>
<name>A0A6P8AYD5_PYRGI</name>
<keyword evidence="2" id="KW-1185">Reference proteome</keyword>
<reference evidence="2 3" key="1">
    <citation type="journal article" date="2019" name="Mol. Biol. Evol.">
        <title>Blast fungal genomes show frequent chromosomal changes, gene gains and losses, and effector gene turnover.</title>
        <authorList>
            <person name="Gomez Luciano L.B."/>
            <person name="Jason Tsai I."/>
            <person name="Chuma I."/>
            <person name="Tosa Y."/>
            <person name="Chen Y.H."/>
            <person name="Li J.Y."/>
            <person name="Li M.Y."/>
            <person name="Jade Lu M.Y."/>
            <person name="Nakayashiki H."/>
            <person name="Li W.H."/>
        </authorList>
    </citation>
    <scope>NUCLEOTIDE SEQUENCE [LARGE SCALE GENOMIC DNA]</scope>
    <source>
        <strain evidence="2 3">NI907</strain>
    </source>
</reference>
<reference evidence="3" key="3">
    <citation type="submission" date="2025-08" db="UniProtKB">
        <authorList>
            <consortium name="RefSeq"/>
        </authorList>
    </citation>
    <scope>IDENTIFICATION</scope>
    <source>
        <strain evidence="3">NI907</strain>
    </source>
</reference>
<feature type="compositionally biased region" description="Polar residues" evidence="1">
    <location>
        <begin position="158"/>
        <end position="169"/>
    </location>
</feature>
<reference evidence="3" key="2">
    <citation type="submission" date="2019-10" db="EMBL/GenBank/DDBJ databases">
        <authorList>
            <consortium name="NCBI Genome Project"/>
        </authorList>
    </citation>
    <scope>NUCLEOTIDE SEQUENCE</scope>
    <source>
        <strain evidence="3">NI907</strain>
    </source>
</reference>
<feature type="region of interest" description="Disordered" evidence="1">
    <location>
        <begin position="128"/>
        <end position="185"/>
    </location>
</feature>
<sequence length="208" mass="23189">MAKSLQKSESGALETVINITDLTTMAETQQNPSTLFLEIPEGNSNIHPNTGLRKSWSVGCTQSLEHTSGMWYDGREHPSGALDDVEFEGDYFDDEFDACCGRENDNDDHVYMSYYGGQAYYADSEAVYSDEEGDSFDGEDDDEEDDFMYMRRPRRGANSDSGTEGSTGSCEPPKDLKENKEHFDASNYPIDAHALHGKLARLQIQSCT</sequence>
<evidence type="ECO:0000313" key="3">
    <source>
        <dbReference type="RefSeq" id="XP_030979925.1"/>
    </source>
</evidence>
<dbReference type="GeneID" id="41965341"/>
<gene>
    <name evidence="3" type="ORF">PgNI_10462</name>
</gene>
<evidence type="ECO:0000313" key="2">
    <source>
        <dbReference type="Proteomes" id="UP000515153"/>
    </source>
</evidence>
<evidence type="ECO:0000256" key="1">
    <source>
        <dbReference type="SAM" id="MobiDB-lite"/>
    </source>
</evidence>
<dbReference type="OrthoDB" id="5200933at2759"/>
<dbReference type="AlphaFoldDB" id="A0A6P8AYD5"/>
<dbReference type="KEGG" id="pgri:PgNI_10462"/>
<dbReference type="RefSeq" id="XP_030979925.1">
    <property type="nucleotide sequence ID" value="XM_031130433.1"/>
</dbReference>
<proteinExistence type="predicted"/>
<protein>
    <submittedName>
        <fullName evidence="3">Uncharacterized protein</fullName>
    </submittedName>
</protein>
<feature type="compositionally biased region" description="Basic and acidic residues" evidence="1">
    <location>
        <begin position="172"/>
        <end position="184"/>
    </location>
</feature>
<organism evidence="2 3">
    <name type="scientific">Pyricularia grisea</name>
    <name type="common">Crabgrass-specific blast fungus</name>
    <name type="synonym">Magnaporthe grisea</name>
    <dbReference type="NCBI Taxonomy" id="148305"/>
    <lineage>
        <taxon>Eukaryota</taxon>
        <taxon>Fungi</taxon>
        <taxon>Dikarya</taxon>
        <taxon>Ascomycota</taxon>
        <taxon>Pezizomycotina</taxon>
        <taxon>Sordariomycetes</taxon>
        <taxon>Sordariomycetidae</taxon>
        <taxon>Magnaporthales</taxon>
        <taxon>Pyriculariaceae</taxon>
        <taxon>Pyricularia</taxon>
    </lineage>
</organism>
<feature type="compositionally biased region" description="Acidic residues" evidence="1">
    <location>
        <begin position="128"/>
        <end position="147"/>
    </location>
</feature>
<dbReference type="Proteomes" id="UP000515153">
    <property type="component" value="Chromosome VII"/>
</dbReference>